<dbReference type="AlphaFoldDB" id="A0ABD1CLB6"/>
<name>A0ABD1CLB6_CULPP</name>
<evidence type="ECO:0000313" key="3">
    <source>
        <dbReference type="Proteomes" id="UP001562425"/>
    </source>
</evidence>
<reference evidence="2 3" key="1">
    <citation type="submission" date="2024-05" db="EMBL/GenBank/DDBJ databases">
        <title>Culex pipiens pipiens assembly and annotation.</title>
        <authorList>
            <person name="Alout H."/>
            <person name="Durand T."/>
        </authorList>
    </citation>
    <scope>NUCLEOTIDE SEQUENCE [LARGE SCALE GENOMIC DNA]</scope>
    <source>
        <strain evidence="2">HA-2024</strain>
        <tissue evidence="2">Whole body</tissue>
    </source>
</reference>
<evidence type="ECO:0000256" key="1">
    <source>
        <dbReference type="SAM" id="MobiDB-lite"/>
    </source>
</evidence>
<organism evidence="2 3">
    <name type="scientific">Culex pipiens pipiens</name>
    <name type="common">Northern house mosquito</name>
    <dbReference type="NCBI Taxonomy" id="38569"/>
    <lineage>
        <taxon>Eukaryota</taxon>
        <taxon>Metazoa</taxon>
        <taxon>Ecdysozoa</taxon>
        <taxon>Arthropoda</taxon>
        <taxon>Hexapoda</taxon>
        <taxon>Insecta</taxon>
        <taxon>Pterygota</taxon>
        <taxon>Neoptera</taxon>
        <taxon>Endopterygota</taxon>
        <taxon>Diptera</taxon>
        <taxon>Nematocera</taxon>
        <taxon>Culicoidea</taxon>
        <taxon>Culicidae</taxon>
        <taxon>Culicinae</taxon>
        <taxon>Culicini</taxon>
        <taxon>Culex</taxon>
        <taxon>Culex</taxon>
    </lineage>
</organism>
<feature type="compositionally biased region" description="Pro residues" evidence="1">
    <location>
        <begin position="73"/>
        <end position="83"/>
    </location>
</feature>
<keyword evidence="3" id="KW-1185">Reference proteome</keyword>
<sequence length="121" mass="13674">MVHQTTNIVLKTSHTQMSFIIAKFSEMDYKILWNSLPKARIDDVQLMCDKRSTTLKKLALKPPRPVQTVTPEPAVPLQPPGGAPHPIFRTRRSYNKQIGSLECGYLLPGVRPYFGSNSFYA</sequence>
<dbReference type="Proteomes" id="UP001562425">
    <property type="component" value="Unassembled WGS sequence"/>
</dbReference>
<comment type="caution">
    <text evidence="2">The sequence shown here is derived from an EMBL/GenBank/DDBJ whole genome shotgun (WGS) entry which is preliminary data.</text>
</comment>
<evidence type="ECO:0000313" key="2">
    <source>
        <dbReference type="EMBL" id="KAL1377168.1"/>
    </source>
</evidence>
<gene>
    <name evidence="2" type="ORF">pipiens_001095</name>
</gene>
<proteinExistence type="predicted"/>
<dbReference type="EMBL" id="JBEHCU010011147">
    <property type="protein sequence ID" value="KAL1377168.1"/>
    <property type="molecule type" value="Genomic_DNA"/>
</dbReference>
<accession>A0ABD1CLB6</accession>
<feature type="region of interest" description="Disordered" evidence="1">
    <location>
        <begin position="62"/>
        <end position="85"/>
    </location>
</feature>
<protein>
    <submittedName>
        <fullName evidence="2">Uncharacterized protein</fullName>
    </submittedName>
</protein>